<reference evidence="1" key="2">
    <citation type="submission" date="2021-04" db="EMBL/GenBank/DDBJ databases">
        <authorList>
            <person name="Gilroy R."/>
        </authorList>
    </citation>
    <scope>NUCLEOTIDE SEQUENCE</scope>
    <source>
        <strain evidence="1">A5-1222</strain>
    </source>
</reference>
<dbReference type="AlphaFoldDB" id="A0A9E2NVM5"/>
<sequence length="282" mass="33037">MDINNINNLIKLSNHAFLLELDYNSNPTATIKAILSYIVTLKSKEANIDLNNILNLINLNNYPDLIWINLKNEMLKKETILEIKEKFSYPSNYLVDLKFYVIENIENSSSSALNSILKFLEEPTPNTYAIFTTNCKELLLDTIISRCQLIRLDRDENNLKKILNDSHLTENQIKMFENLFYDIDSLQQFLNSSNFELINNITHDLLFNFKDNIKIFKNWELFKTLDINDIGVVLKSIANYCDNPKIKQELLELINNIKFNINKNLIYFKLIDILERNENNGI</sequence>
<evidence type="ECO:0000313" key="2">
    <source>
        <dbReference type="Proteomes" id="UP000824247"/>
    </source>
</evidence>
<dbReference type="EMBL" id="JAHLFM010000003">
    <property type="protein sequence ID" value="MBU3830582.1"/>
    <property type="molecule type" value="Genomic_DNA"/>
</dbReference>
<organism evidence="1 2">
    <name type="scientific">Candidatus Ureaplasma intestinipullorum</name>
    <dbReference type="NCBI Taxonomy" id="2838770"/>
    <lineage>
        <taxon>Bacteria</taxon>
        <taxon>Bacillati</taxon>
        <taxon>Mycoplasmatota</taxon>
        <taxon>Mycoplasmoidales</taxon>
        <taxon>Mycoplasmoidaceae</taxon>
        <taxon>Ureaplasma</taxon>
    </lineage>
</organism>
<proteinExistence type="predicted"/>
<dbReference type="SUPFAM" id="SSF52540">
    <property type="entry name" value="P-loop containing nucleoside triphosphate hydrolases"/>
    <property type="match status" value="1"/>
</dbReference>
<protein>
    <recommendedName>
        <fullName evidence="3">DNA polymerase III subunit delta</fullName>
    </recommendedName>
</protein>
<dbReference type="InterPro" id="IPR027417">
    <property type="entry name" value="P-loop_NTPase"/>
</dbReference>
<name>A0A9E2NVM5_9BACT</name>
<comment type="caution">
    <text evidence="1">The sequence shown here is derived from an EMBL/GenBank/DDBJ whole genome shotgun (WGS) entry which is preliminary data.</text>
</comment>
<dbReference type="Gene3D" id="3.40.50.300">
    <property type="entry name" value="P-loop containing nucleotide triphosphate hydrolases"/>
    <property type="match status" value="1"/>
</dbReference>
<accession>A0A9E2NVM5</accession>
<gene>
    <name evidence="1" type="ORF">H9897_00250</name>
</gene>
<evidence type="ECO:0000313" key="1">
    <source>
        <dbReference type="EMBL" id="MBU3830582.1"/>
    </source>
</evidence>
<dbReference type="Proteomes" id="UP000824247">
    <property type="component" value="Unassembled WGS sequence"/>
</dbReference>
<reference evidence="1" key="1">
    <citation type="journal article" date="2021" name="PeerJ">
        <title>Extensive microbial diversity within the chicken gut microbiome revealed by metagenomics and culture.</title>
        <authorList>
            <person name="Gilroy R."/>
            <person name="Ravi A."/>
            <person name="Getino M."/>
            <person name="Pursley I."/>
            <person name="Horton D.L."/>
            <person name="Alikhan N.F."/>
            <person name="Baker D."/>
            <person name="Gharbi K."/>
            <person name="Hall N."/>
            <person name="Watson M."/>
            <person name="Adriaenssens E.M."/>
            <person name="Foster-Nyarko E."/>
            <person name="Jarju S."/>
            <person name="Secka A."/>
            <person name="Antonio M."/>
            <person name="Oren A."/>
            <person name="Chaudhuri R.R."/>
            <person name="La Ragione R."/>
            <person name="Hildebrand F."/>
            <person name="Pallen M.J."/>
        </authorList>
    </citation>
    <scope>NUCLEOTIDE SEQUENCE</scope>
    <source>
        <strain evidence="1">A5-1222</strain>
    </source>
</reference>
<evidence type="ECO:0008006" key="3">
    <source>
        <dbReference type="Google" id="ProtNLM"/>
    </source>
</evidence>
<dbReference type="Pfam" id="PF13177">
    <property type="entry name" value="DNA_pol3_delta2"/>
    <property type="match status" value="1"/>
</dbReference>